<dbReference type="RefSeq" id="WP_387972957.1">
    <property type="nucleotide sequence ID" value="NZ_JBHRWO010000007.1"/>
</dbReference>
<evidence type="ECO:0000313" key="2">
    <source>
        <dbReference type="Proteomes" id="UP001595712"/>
    </source>
</evidence>
<gene>
    <name evidence="1" type="ORF">ACFO8M_07940</name>
</gene>
<dbReference type="EMBL" id="JBHRWO010000007">
    <property type="protein sequence ID" value="MFC3492412.1"/>
    <property type="molecule type" value="Genomic_DNA"/>
</dbReference>
<dbReference type="Proteomes" id="UP001595712">
    <property type="component" value="Unassembled WGS sequence"/>
</dbReference>
<keyword evidence="2" id="KW-1185">Reference proteome</keyword>
<comment type="caution">
    <text evidence="1">The sequence shown here is derived from an EMBL/GenBank/DDBJ whole genome shotgun (WGS) entry which is preliminary data.</text>
</comment>
<reference evidence="2" key="1">
    <citation type="journal article" date="2019" name="Int. J. Syst. Evol. Microbiol.">
        <title>The Global Catalogue of Microorganisms (GCM) 10K type strain sequencing project: providing services to taxonomists for standard genome sequencing and annotation.</title>
        <authorList>
            <consortium name="The Broad Institute Genomics Platform"/>
            <consortium name="The Broad Institute Genome Sequencing Center for Infectious Disease"/>
            <person name="Wu L."/>
            <person name="Ma J."/>
        </authorList>
    </citation>
    <scope>NUCLEOTIDE SEQUENCE [LARGE SCALE GENOMIC DNA]</scope>
    <source>
        <strain evidence="2">CGMCC 4.7396</strain>
    </source>
</reference>
<evidence type="ECO:0008006" key="3">
    <source>
        <dbReference type="Google" id="ProtNLM"/>
    </source>
</evidence>
<name>A0ABV7PXV6_9ACTN</name>
<protein>
    <recommendedName>
        <fullName evidence="3">Glycosyltransferase</fullName>
    </recommendedName>
</protein>
<proteinExistence type="predicted"/>
<sequence>MNPPPNRVVIAVFKPGNRRRVDNYCAAAMAAGWDVTVLLADGVCWAKQWTLPEGVDVVSLRADERRIPDVWLYNAAVERVPGGVLRRAARLPGPIGKACKLAGRAHRRLSGIMRRRMFWPLYGVRRPHTVRRLAMRHVDRLDLGSATRLVIGDATAVPFGWRIAQRHRELEVTTAFDTGLLTATVPAETAA</sequence>
<accession>A0ABV7PXV6</accession>
<organism evidence="1 2">
    <name type="scientific">Glycomyces rhizosphaerae</name>
    <dbReference type="NCBI Taxonomy" id="2054422"/>
    <lineage>
        <taxon>Bacteria</taxon>
        <taxon>Bacillati</taxon>
        <taxon>Actinomycetota</taxon>
        <taxon>Actinomycetes</taxon>
        <taxon>Glycomycetales</taxon>
        <taxon>Glycomycetaceae</taxon>
        <taxon>Glycomyces</taxon>
    </lineage>
</organism>
<evidence type="ECO:0000313" key="1">
    <source>
        <dbReference type="EMBL" id="MFC3492412.1"/>
    </source>
</evidence>